<proteinExistence type="predicted"/>
<evidence type="ECO:0000313" key="2">
    <source>
        <dbReference type="Proteomes" id="UP000317039"/>
    </source>
</evidence>
<sequence length="101" mass="11568">MSVFVVLAGGAAFGYYWWLFGTPTWFSNGPDTLYLHGNRYEMKGPFSRTDKPDWRCISDSEVPLTGLHYCRVDPPETAMVMLTWYDGQVYTLNIQDPVGDF</sequence>
<reference evidence="1 2" key="1">
    <citation type="submission" date="2019-07" db="EMBL/GenBank/DDBJ databases">
        <title>Complete Genome Sequence and Methylome Analysis of Nocardia otitidis-caviarum NEB252.</title>
        <authorList>
            <person name="Fomenkov A."/>
            <person name="Anton B.P."/>
            <person name="Vincze T."/>
            <person name="Roberts R.J."/>
        </authorList>
    </citation>
    <scope>NUCLEOTIDE SEQUENCE [LARGE SCALE GENOMIC DNA]</scope>
    <source>
        <strain evidence="1 2">NEB252</strain>
    </source>
</reference>
<accession>A0A516NLR8</accession>
<gene>
    <name evidence="1" type="ORF">FOH10_15195</name>
</gene>
<evidence type="ECO:0000313" key="1">
    <source>
        <dbReference type="EMBL" id="QDP79854.1"/>
    </source>
</evidence>
<dbReference type="Proteomes" id="UP000317039">
    <property type="component" value="Chromosome"/>
</dbReference>
<organism evidence="1 2">
    <name type="scientific">Nocardia otitidiscaviarum</name>
    <dbReference type="NCBI Taxonomy" id="1823"/>
    <lineage>
        <taxon>Bacteria</taxon>
        <taxon>Bacillati</taxon>
        <taxon>Actinomycetota</taxon>
        <taxon>Actinomycetes</taxon>
        <taxon>Mycobacteriales</taxon>
        <taxon>Nocardiaceae</taxon>
        <taxon>Nocardia</taxon>
    </lineage>
</organism>
<dbReference type="GeneID" id="80333723"/>
<protein>
    <submittedName>
        <fullName evidence="1">Uncharacterized protein</fullName>
    </submittedName>
</protein>
<name>A0A516NLR8_9NOCA</name>
<dbReference type="RefSeq" id="WP_143981201.1">
    <property type="nucleotide sequence ID" value="NZ_CP041695.1"/>
</dbReference>
<dbReference type="AlphaFoldDB" id="A0A516NLR8"/>
<dbReference type="KEGG" id="nod:FOH10_15195"/>
<dbReference type="EMBL" id="CP041695">
    <property type="protein sequence ID" value="QDP79854.1"/>
    <property type="molecule type" value="Genomic_DNA"/>
</dbReference>